<dbReference type="GeneID" id="30013456"/>
<evidence type="ECO:0000256" key="1">
    <source>
        <dbReference type="SAM" id="MobiDB-lite"/>
    </source>
</evidence>
<comment type="caution">
    <text evidence="2">The sequence shown here is derived from an EMBL/GenBank/DDBJ whole genome shotgun (WGS) entry which is preliminary data.</text>
</comment>
<dbReference type="AlphaFoldDB" id="A0A178Z8J5"/>
<organism evidence="2 3">
    <name type="scientific">Fonsecaea erecta</name>
    <dbReference type="NCBI Taxonomy" id="1367422"/>
    <lineage>
        <taxon>Eukaryota</taxon>
        <taxon>Fungi</taxon>
        <taxon>Dikarya</taxon>
        <taxon>Ascomycota</taxon>
        <taxon>Pezizomycotina</taxon>
        <taxon>Eurotiomycetes</taxon>
        <taxon>Chaetothyriomycetidae</taxon>
        <taxon>Chaetothyriales</taxon>
        <taxon>Herpotrichiellaceae</taxon>
        <taxon>Fonsecaea</taxon>
    </lineage>
</organism>
<sequence length="285" mass="32437">MDMFYFAEEDEDLHSNHDNNNNDNGGVHLPESNQSSHSTKSDPPHHSQGDDNVIFVTRPASQQSTSTVDVLLSPIDEEPNDRPEDNTEGYEPIPREPVNKVQNKTSANAELPFVAIEQYVLGFNDMMSGAVSPLDQVSTDVDQDDNIVCADEFVRQRMPYKVLRRDELFHEGLPFVNDHLLWELPEEFMTTYRGLDRAVEEFYQFDEEAFASDMEADVALLGMIIKRGGLTENRAQQVVYPEDIVPLPARENPLQGFAQELDSEDLEYWVEVGDLGLFWNELDIP</sequence>
<reference evidence="2 3" key="1">
    <citation type="submission" date="2016-04" db="EMBL/GenBank/DDBJ databases">
        <title>Draft genome of Fonsecaea erecta CBS 125763.</title>
        <authorList>
            <person name="Weiss V.A."/>
            <person name="Vicente V.A."/>
            <person name="Raittz R.T."/>
            <person name="Moreno L.F."/>
            <person name="De Souza E.M."/>
            <person name="Pedrosa F.O."/>
            <person name="Steffens M.B."/>
            <person name="Faoro H."/>
            <person name="Tadra-Sfeir M.Z."/>
            <person name="Najafzadeh M.J."/>
            <person name="Felipe M.S."/>
            <person name="Teixeira M."/>
            <person name="Sun J."/>
            <person name="Xi L."/>
            <person name="Gomes R."/>
            <person name="De Azevedo C.M."/>
            <person name="Salgado C.G."/>
            <person name="Da Silva M.B."/>
            <person name="Nascimento M.F."/>
            <person name="Queiroz-Telles F."/>
            <person name="Attili D.S."/>
            <person name="Gorbushina A."/>
        </authorList>
    </citation>
    <scope>NUCLEOTIDE SEQUENCE [LARGE SCALE GENOMIC DNA]</scope>
    <source>
        <strain evidence="2 3">CBS 125763</strain>
    </source>
</reference>
<feature type="compositionally biased region" description="Polar residues" evidence="1">
    <location>
        <begin position="59"/>
        <end position="68"/>
    </location>
</feature>
<proteinExistence type="predicted"/>
<dbReference type="Proteomes" id="UP000078343">
    <property type="component" value="Unassembled WGS sequence"/>
</dbReference>
<gene>
    <name evidence="2" type="ORF">AYL99_09288</name>
</gene>
<protein>
    <submittedName>
        <fullName evidence="2">Uncharacterized protein</fullName>
    </submittedName>
</protein>
<keyword evidence="3" id="KW-1185">Reference proteome</keyword>
<dbReference type="EMBL" id="LVYI01000009">
    <property type="protein sequence ID" value="OAP56109.1"/>
    <property type="molecule type" value="Genomic_DNA"/>
</dbReference>
<accession>A0A178Z8J5</accession>
<dbReference type="OrthoDB" id="4138114at2759"/>
<feature type="region of interest" description="Disordered" evidence="1">
    <location>
        <begin position="1"/>
        <end position="96"/>
    </location>
</feature>
<evidence type="ECO:0000313" key="2">
    <source>
        <dbReference type="EMBL" id="OAP56109.1"/>
    </source>
</evidence>
<dbReference type="RefSeq" id="XP_018689476.1">
    <property type="nucleotide sequence ID" value="XM_018840795.1"/>
</dbReference>
<evidence type="ECO:0000313" key="3">
    <source>
        <dbReference type="Proteomes" id="UP000078343"/>
    </source>
</evidence>
<name>A0A178Z8J5_9EURO</name>
<feature type="compositionally biased region" description="Basic and acidic residues" evidence="1">
    <location>
        <begin position="39"/>
        <end position="49"/>
    </location>
</feature>